<dbReference type="EMBL" id="KP743716">
    <property type="protein sequence ID" value="AKI29032.1"/>
    <property type="molecule type" value="mRNA"/>
</dbReference>
<comment type="subcellular location">
    <subcellularLocation>
        <location evidence="1 10">Cell membrane</location>
        <topology evidence="1 10">Multi-pass membrane protein</topology>
    </subcellularLocation>
</comment>
<sequence length="400" mass="46052">MRKIADLFYGRGKHDYETTESFVLLSRSFAAIGFAPKRPKRIVDVIHQLICWSCIFSCPYLFVSGVVKTMHSLPITIVLAHLGVAINSIVFPLKAVYIKANIDRVDDIGKIFNALDKRYQRPQDQMQIRDSVKTCTRIFVVFCIAYWLFGISSWVVAICIHEYPHGNNLPFIDWLPESNLRFWLHFIFEVVFLHQLLQMSLTMDSLPALYIHALRTHMNLLTDRVSRLGLNPDFSDQENFEELVDCIVSHQEILQISDTVGKILSLTTFFQFTVYAAILCVCMLNMFVFGDASTKLVTLVYLLPVFGQTTPTCYQASMLEADSAKLPLAIFHCNWLALDKRCHKLIIYFMQRAQQEISFTAIQLFVINLRTNLSIAKFSFTLYTFINEMGFGETLKDRLE</sequence>
<keyword evidence="2" id="KW-1003">Cell membrane</keyword>
<evidence type="ECO:0000256" key="4">
    <source>
        <dbReference type="ARBA" id="ARBA00022692"/>
    </source>
</evidence>
<gene>
    <name evidence="11" type="primary">OR7a-5</name>
</gene>
<reference evidence="11" key="1">
    <citation type="submission" date="2015-02" db="EMBL/GenBank/DDBJ databases">
        <title>Discovery of Chemosensory Genes in the Oriental Fruit Fly, Bactrocera dorsalis.</title>
        <authorList>
            <person name="Wu Z."/>
            <person name="Zhang H."/>
            <person name="Bin S."/>
            <person name="Wang Z."/>
            <person name="He H."/>
            <person name="Lin J."/>
        </authorList>
    </citation>
    <scope>NUCLEOTIDE SEQUENCE</scope>
</reference>
<keyword evidence="7 10" id="KW-0472">Membrane</keyword>
<keyword evidence="3 10" id="KW-0716">Sensory transduction</keyword>
<dbReference type="PANTHER" id="PTHR21137">
    <property type="entry name" value="ODORANT RECEPTOR"/>
    <property type="match status" value="1"/>
</dbReference>
<evidence type="ECO:0000256" key="6">
    <source>
        <dbReference type="ARBA" id="ARBA00022989"/>
    </source>
</evidence>
<evidence type="ECO:0000313" key="11">
    <source>
        <dbReference type="EMBL" id="AKI29032.1"/>
    </source>
</evidence>
<comment type="caution">
    <text evidence="10">Lacks conserved residue(s) required for the propagation of feature annotation.</text>
</comment>
<evidence type="ECO:0000256" key="9">
    <source>
        <dbReference type="ARBA" id="ARBA00023224"/>
    </source>
</evidence>
<evidence type="ECO:0000256" key="1">
    <source>
        <dbReference type="ARBA" id="ARBA00004651"/>
    </source>
</evidence>
<dbReference type="GO" id="GO:0005886">
    <property type="term" value="C:plasma membrane"/>
    <property type="evidence" value="ECO:0007669"/>
    <property type="project" value="UniProtKB-SubCell"/>
</dbReference>
<evidence type="ECO:0000256" key="7">
    <source>
        <dbReference type="ARBA" id="ARBA00023136"/>
    </source>
</evidence>
<proteinExistence type="evidence at transcript level"/>
<keyword evidence="8 10" id="KW-0675">Receptor</keyword>
<keyword evidence="6 10" id="KW-1133">Transmembrane helix</keyword>
<keyword evidence="4 10" id="KW-0812">Transmembrane</keyword>
<dbReference type="Pfam" id="PF02949">
    <property type="entry name" value="7tm_6"/>
    <property type="match status" value="1"/>
</dbReference>
<keyword evidence="5 10" id="KW-0552">Olfaction</keyword>
<dbReference type="OrthoDB" id="6604226at2759"/>
<dbReference type="GO" id="GO:0007165">
    <property type="term" value="P:signal transduction"/>
    <property type="evidence" value="ECO:0007669"/>
    <property type="project" value="UniProtKB-KW"/>
</dbReference>
<protein>
    <recommendedName>
        <fullName evidence="10">Odorant receptor</fullName>
    </recommendedName>
</protein>
<keyword evidence="9 10" id="KW-0807">Transducer</keyword>
<feature type="transmembrane region" description="Helical" evidence="10">
    <location>
        <begin position="272"/>
        <end position="290"/>
    </location>
</feature>
<evidence type="ECO:0000256" key="3">
    <source>
        <dbReference type="ARBA" id="ARBA00022606"/>
    </source>
</evidence>
<feature type="transmembrane region" description="Helical" evidence="10">
    <location>
        <begin position="73"/>
        <end position="93"/>
    </location>
</feature>
<accession>A0A0G2UMV6</accession>
<feature type="transmembrane region" description="Helical" evidence="10">
    <location>
        <begin position="138"/>
        <end position="160"/>
    </location>
</feature>
<dbReference type="PANTHER" id="PTHR21137:SF35">
    <property type="entry name" value="ODORANT RECEPTOR 19A-RELATED"/>
    <property type="match status" value="1"/>
</dbReference>
<evidence type="ECO:0000256" key="8">
    <source>
        <dbReference type="ARBA" id="ARBA00023170"/>
    </source>
</evidence>
<name>A0A0G2UMV6_BACDO</name>
<dbReference type="InterPro" id="IPR004117">
    <property type="entry name" value="7tm6_olfct_rcpt"/>
</dbReference>
<dbReference type="GO" id="GO:0004984">
    <property type="term" value="F:olfactory receptor activity"/>
    <property type="evidence" value="ECO:0007669"/>
    <property type="project" value="InterPro"/>
</dbReference>
<dbReference type="GO" id="GO:0005549">
    <property type="term" value="F:odorant binding"/>
    <property type="evidence" value="ECO:0007669"/>
    <property type="project" value="InterPro"/>
</dbReference>
<feature type="transmembrane region" description="Helical" evidence="10">
    <location>
        <begin position="45"/>
        <end position="67"/>
    </location>
</feature>
<evidence type="ECO:0000256" key="5">
    <source>
        <dbReference type="ARBA" id="ARBA00022725"/>
    </source>
</evidence>
<evidence type="ECO:0000256" key="10">
    <source>
        <dbReference type="RuleBase" id="RU351113"/>
    </source>
</evidence>
<comment type="similarity">
    <text evidence="10">Belongs to the insect chemoreceptor superfamily. Heteromeric odorant receptor channel (TC 1.A.69) family.</text>
</comment>
<evidence type="ECO:0000256" key="2">
    <source>
        <dbReference type="ARBA" id="ARBA00022475"/>
    </source>
</evidence>
<dbReference type="AlphaFoldDB" id="A0A0G2UMV6"/>
<organism evidence="11">
    <name type="scientific">Bactrocera dorsalis</name>
    <name type="common">Oriental fruit fly</name>
    <name type="synonym">Dacus dorsalis</name>
    <dbReference type="NCBI Taxonomy" id="27457"/>
    <lineage>
        <taxon>Eukaryota</taxon>
        <taxon>Metazoa</taxon>
        <taxon>Ecdysozoa</taxon>
        <taxon>Arthropoda</taxon>
        <taxon>Hexapoda</taxon>
        <taxon>Insecta</taxon>
        <taxon>Pterygota</taxon>
        <taxon>Neoptera</taxon>
        <taxon>Endopterygota</taxon>
        <taxon>Diptera</taxon>
        <taxon>Brachycera</taxon>
        <taxon>Muscomorpha</taxon>
        <taxon>Tephritoidea</taxon>
        <taxon>Tephritidae</taxon>
        <taxon>Bactrocera</taxon>
        <taxon>Bactrocera</taxon>
    </lineage>
</organism>